<evidence type="ECO:0000259" key="3">
    <source>
        <dbReference type="Pfam" id="PF00931"/>
    </source>
</evidence>
<dbReference type="InterPro" id="IPR032675">
    <property type="entry name" value="LRR_dom_sf"/>
</dbReference>
<dbReference type="SUPFAM" id="SSF52540">
    <property type="entry name" value="P-loop containing nucleoside triphosphate hydrolases"/>
    <property type="match status" value="1"/>
</dbReference>
<comment type="caution">
    <text evidence="5">The sequence shown here is derived from an EMBL/GenBank/DDBJ whole genome shotgun (WGS) entry which is preliminary data.</text>
</comment>
<dbReference type="EMBL" id="JBHFFA010000004">
    <property type="protein sequence ID" value="KAL2629203.1"/>
    <property type="molecule type" value="Genomic_DNA"/>
</dbReference>
<evidence type="ECO:0000256" key="2">
    <source>
        <dbReference type="ARBA" id="ARBA00022737"/>
    </source>
</evidence>
<dbReference type="PANTHER" id="PTHR48051">
    <property type="match status" value="1"/>
</dbReference>
<dbReference type="Gene3D" id="3.80.10.10">
    <property type="entry name" value="Ribonuclease Inhibitor"/>
    <property type="match status" value="1"/>
</dbReference>
<dbReference type="AlphaFoldDB" id="A0ABD1YEP1"/>
<dbReference type="Pfam" id="PF23598">
    <property type="entry name" value="LRR_14"/>
    <property type="match status" value="1"/>
</dbReference>
<keyword evidence="2" id="KW-0677">Repeat</keyword>
<dbReference type="SUPFAM" id="SSF52058">
    <property type="entry name" value="L domain-like"/>
    <property type="match status" value="1"/>
</dbReference>
<proteinExistence type="predicted"/>
<name>A0ABD1YEP1_9MARC</name>
<dbReference type="Proteomes" id="UP001605036">
    <property type="component" value="Unassembled WGS sequence"/>
</dbReference>
<sequence>MLPLAGRPLKADISTDIIFFHGLKLREDATPYLTTWRSRDIDRSLWPSKWLGEDNRTARMGETVPSHLEGARHVILEEGSARHSRGPLLAFPQEDHFSSTNQHMVEDCAGDKQLLPKIQVGSLASWFEREINKSFEQHQVIGLWGMGGIGKTTLAKAIFNQKRNEDSEMKMHEHLQALGKKLVEDKRSEFILCKEENHISMMIQEGALHTEELQELRVQIHFDASISFRKLQNLRYLTVTGLGLSFLPKDLKLELPEKIDNGDTVVKELPSSIGDLDCLEYLTACYNKLPELPTSLGRLEKLQLLKVWEFNLKELPAWIGDLERLEELTVYSRRLQGLPSHLGDLRGLKKLTIGSKALEDIPSSLSRLRSLENPCLEGE</sequence>
<organism evidence="5 6">
    <name type="scientific">Riccia fluitans</name>
    <dbReference type="NCBI Taxonomy" id="41844"/>
    <lineage>
        <taxon>Eukaryota</taxon>
        <taxon>Viridiplantae</taxon>
        <taxon>Streptophyta</taxon>
        <taxon>Embryophyta</taxon>
        <taxon>Marchantiophyta</taxon>
        <taxon>Marchantiopsida</taxon>
        <taxon>Marchantiidae</taxon>
        <taxon>Marchantiales</taxon>
        <taxon>Ricciaceae</taxon>
        <taxon>Riccia</taxon>
    </lineage>
</organism>
<keyword evidence="6" id="KW-1185">Reference proteome</keyword>
<dbReference type="InterPro" id="IPR002182">
    <property type="entry name" value="NB-ARC"/>
</dbReference>
<dbReference type="InterPro" id="IPR050216">
    <property type="entry name" value="LRR_domain-containing"/>
</dbReference>
<feature type="domain" description="NB-ARC" evidence="3">
    <location>
        <begin position="136"/>
        <end position="164"/>
    </location>
</feature>
<dbReference type="GO" id="GO:0006952">
    <property type="term" value="P:defense response"/>
    <property type="evidence" value="ECO:0007669"/>
    <property type="project" value="UniProtKB-KW"/>
</dbReference>
<protein>
    <recommendedName>
        <fullName evidence="7">NB-ARC domain-containing protein</fullName>
    </recommendedName>
</protein>
<evidence type="ECO:0000259" key="4">
    <source>
        <dbReference type="Pfam" id="PF23598"/>
    </source>
</evidence>
<dbReference type="InterPro" id="IPR055414">
    <property type="entry name" value="LRR_R13L4/SHOC2-like"/>
</dbReference>
<dbReference type="PANTHER" id="PTHR48051:SF1">
    <property type="entry name" value="RAS SUPPRESSOR PROTEIN 1"/>
    <property type="match status" value="1"/>
</dbReference>
<evidence type="ECO:0000313" key="6">
    <source>
        <dbReference type="Proteomes" id="UP001605036"/>
    </source>
</evidence>
<accession>A0ABD1YEP1</accession>
<dbReference type="Pfam" id="PF00931">
    <property type="entry name" value="NB-ARC"/>
    <property type="match status" value="1"/>
</dbReference>
<dbReference type="InterPro" id="IPR027417">
    <property type="entry name" value="P-loop_NTPase"/>
</dbReference>
<gene>
    <name evidence="5" type="ORF">R1flu_013889</name>
</gene>
<evidence type="ECO:0000256" key="1">
    <source>
        <dbReference type="ARBA" id="ARBA00022614"/>
    </source>
</evidence>
<keyword evidence="1" id="KW-0433">Leucine-rich repeat</keyword>
<reference evidence="5 6" key="1">
    <citation type="submission" date="2024-09" db="EMBL/GenBank/DDBJ databases">
        <title>Chromosome-scale assembly of Riccia fluitans.</title>
        <authorList>
            <person name="Paukszto L."/>
            <person name="Sawicki J."/>
            <person name="Karawczyk K."/>
            <person name="Piernik-Szablinska J."/>
            <person name="Szczecinska M."/>
            <person name="Mazdziarz M."/>
        </authorList>
    </citation>
    <scope>NUCLEOTIDE SEQUENCE [LARGE SCALE GENOMIC DNA]</scope>
    <source>
        <strain evidence="5">Rf_01</strain>
        <tissue evidence="5">Aerial parts of the thallus</tissue>
    </source>
</reference>
<evidence type="ECO:0008006" key="7">
    <source>
        <dbReference type="Google" id="ProtNLM"/>
    </source>
</evidence>
<evidence type="ECO:0000313" key="5">
    <source>
        <dbReference type="EMBL" id="KAL2629203.1"/>
    </source>
</evidence>
<dbReference type="Gene3D" id="3.40.50.300">
    <property type="entry name" value="P-loop containing nucleotide triphosphate hydrolases"/>
    <property type="match status" value="1"/>
</dbReference>
<feature type="domain" description="Disease resistance R13L4/SHOC-2-like LRR" evidence="4">
    <location>
        <begin position="279"/>
        <end position="371"/>
    </location>
</feature>